<dbReference type="Gene3D" id="2.60.40.10">
    <property type="entry name" value="Immunoglobulins"/>
    <property type="match status" value="2"/>
</dbReference>
<protein>
    <recommendedName>
        <fullName evidence="3">beta-galactosidase</fullName>
        <ecNumber evidence="3">3.2.1.23</ecNumber>
    </recommendedName>
    <alternativeName>
        <fullName evidence="6">Lactase</fullName>
    </alternativeName>
</protein>
<dbReference type="Gene3D" id="2.70.98.10">
    <property type="match status" value="1"/>
</dbReference>
<dbReference type="EMBL" id="DXFQ01000038">
    <property type="protein sequence ID" value="HIX19425.1"/>
    <property type="molecule type" value="Genomic_DNA"/>
</dbReference>
<gene>
    <name evidence="8" type="ORF">H9862_02335</name>
</gene>
<dbReference type="GO" id="GO:0030246">
    <property type="term" value="F:carbohydrate binding"/>
    <property type="evidence" value="ECO:0007669"/>
    <property type="project" value="InterPro"/>
</dbReference>
<evidence type="ECO:0000259" key="7">
    <source>
        <dbReference type="PROSITE" id="PS50022"/>
    </source>
</evidence>
<reference evidence="8" key="1">
    <citation type="journal article" date="2021" name="PeerJ">
        <title>Extensive microbial diversity within the chicken gut microbiome revealed by metagenomics and culture.</title>
        <authorList>
            <person name="Gilroy R."/>
            <person name="Ravi A."/>
            <person name="Getino M."/>
            <person name="Pursley I."/>
            <person name="Horton D.L."/>
            <person name="Alikhan N.F."/>
            <person name="Baker D."/>
            <person name="Gharbi K."/>
            <person name="Hall N."/>
            <person name="Watson M."/>
            <person name="Adriaenssens E.M."/>
            <person name="Foster-Nyarko E."/>
            <person name="Jarju S."/>
            <person name="Secka A."/>
            <person name="Antonio M."/>
            <person name="Oren A."/>
            <person name="Chaudhuri R.R."/>
            <person name="La Ragione R."/>
            <person name="Hildebrand F."/>
            <person name="Pallen M.J."/>
        </authorList>
    </citation>
    <scope>NUCLEOTIDE SEQUENCE</scope>
    <source>
        <strain evidence="8">14975</strain>
    </source>
</reference>
<dbReference type="InterPro" id="IPR006104">
    <property type="entry name" value="Glyco_hydro_2_N"/>
</dbReference>
<dbReference type="Pfam" id="PF00703">
    <property type="entry name" value="Glyco_hydro_2"/>
    <property type="match status" value="1"/>
</dbReference>
<dbReference type="InterPro" id="IPR006103">
    <property type="entry name" value="Glyco_hydro_2_cat"/>
</dbReference>
<dbReference type="InterPro" id="IPR006101">
    <property type="entry name" value="Glyco_hydro_2"/>
</dbReference>
<name>A0A9D1VAE4_9BACT</name>
<dbReference type="InterPro" id="IPR032312">
    <property type="entry name" value="LacZ_4"/>
</dbReference>
<dbReference type="SMART" id="SM01038">
    <property type="entry name" value="Bgal_small_N"/>
    <property type="match status" value="1"/>
</dbReference>
<dbReference type="Gene3D" id="3.20.20.80">
    <property type="entry name" value="Glycosidases"/>
    <property type="match status" value="1"/>
</dbReference>
<keyword evidence="4" id="KW-0378">Hydrolase</keyword>
<evidence type="ECO:0000256" key="3">
    <source>
        <dbReference type="ARBA" id="ARBA00012756"/>
    </source>
</evidence>
<dbReference type="InterPro" id="IPR006102">
    <property type="entry name" value="Ig-like_GH2"/>
</dbReference>
<dbReference type="Proteomes" id="UP000823964">
    <property type="component" value="Unassembled WGS sequence"/>
</dbReference>
<dbReference type="InterPro" id="IPR011013">
    <property type="entry name" value="Gal_mutarotase_sf_dom"/>
</dbReference>
<evidence type="ECO:0000313" key="8">
    <source>
        <dbReference type="EMBL" id="HIX19425.1"/>
    </source>
</evidence>
<dbReference type="SUPFAM" id="SSF74650">
    <property type="entry name" value="Galactose mutarotase-like"/>
    <property type="match status" value="1"/>
</dbReference>
<dbReference type="GO" id="GO:0004565">
    <property type="term" value="F:beta-galactosidase activity"/>
    <property type="evidence" value="ECO:0007669"/>
    <property type="project" value="UniProtKB-EC"/>
</dbReference>
<dbReference type="SUPFAM" id="SSF49303">
    <property type="entry name" value="beta-Galactosidase/glucuronidase domain"/>
    <property type="match status" value="2"/>
</dbReference>
<evidence type="ECO:0000256" key="2">
    <source>
        <dbReference type="ARBA" id="ARBA00007401"/>
    </source>
</evidence>
<evidence type="ECO:0000256" key="4">
    <source>
        <dbReference type="ARBA" id="ARBA00022801"/>
    </source>
</evidence>
<dbReference type="PRINTS" id="PR00132">
    <property type="entry name" value="GLHYDRLASE2"/>
</dbReference>
<dbReference type="InterPro" id="IPR013783">
    <property type="entry name" value="Ig-like_fold"/>
</dbReference>
<dbReference type="SMART" id="SM00231">
    <property type="entry name" value="FA58C"/>
    <property type="match status" value="1"/>
</dbReference>
<feature type="domain" description="F5/8 type C" evidence="7">
    <location>
        <begin position="1319"/>
        <end position="1474"/>
    </location>
</feature>
<dbReference type="Pfam" id="PF00754">
    <property type="entry name" value="F5_F8_type_C"/>
    <property type="match status" value="2"/>
</dbReference>
<comment type="catalytic activity">
    <reaction evidence="1">
        <text>Hydrolysis of terminal non-reducing beta-D-galactose residues in beta-D-galactosides.</text>
        <dbReference type="EC" id="3.2.1.23"/>
    </reaction>
</comment>
<dbReference type="PROSITE" id="PS50022">
    <property type="entry name" value="FA58C_3"/>
    <property type="match status" value="2"/>
</dbReference>
<evidence type="ECO:0000256" key="6">
    <source>
        <dbReference type="ARBA" id="ARBA00032230"/>
    </source>
</evidence>
<dbReference type="PANTHER" id="PTHR46323">
    <property type="entry name" value="BETA-GALACTOSIDASE"/>
    <property type="match status" value="1"/>
</dbReference>
<dbReference type="EC" id="3.2.1.23" evidence="3"/>
<dbReference type="PANTHER" id="PTHR46323:SF2">
    <property type="entry name" value="BETA-GALACTOSIDASE"/>
    <property type="match status" value="1"/>
</dbReference>
<accession>A0A9D1VAE4</accession>
<dbReference type="InterPro" id="IPR008979">
    <property type="entry name" value="Galactose-bd-like_sf"/>
</dbReference>
<dbReference type="GO" id="GO:0009341">
    <property type="term" value="C:beta-galactosidase complex"/>
    <property type="evidence" value="ECO:0007669"/>
    <property type="project" value="InterPro"/>
</dbReference>
<dbReference type="Pfam" id="PF02929">
    <property type="entry name" value="Bgal_small_N"/>
    <property type="match status" value="1"/>
</dbReference>
<evidence type="ECO:0000256" key="1">
    <source>
        <dbReference type="ARBA" id="ARBA00001412"/>
    </source>
</evidence>
<dbReference type="Pfam" id="PF02837">
    <property type="entry name" value="Glyco_hydro_2_N"/>
    <property type="match status" value="1"/>
</dbReference>
<dbReference type="InterPro" id="IPR000421">
    <property type="entry name" value="FA58C"/>
</dbReference>
<comment type="similarity">
    <text evidence="2">Belongs to the glycosyl hydrolase 2 family.</text>
</comment>
<dbReference type="Pfam" id="PF16353">
    <property type="entry name" value="LacZ_4"/>
    <property type="match status" value="1"/>
</dbReference>
<dbReference type="SUPFAM" id="SSF49785">
    <property type="entry name" value="Galactose-binding domain-like"/>
    <property type="match status" value="3"/>
</dbReference>
<dbReference type="Pfam" id="PF02836">
    <property type="entry name" value="Glyco_hydro_2_C"/>
    <property type="match status" value="1"/>
</dbReference>
<dbReference type="Gene3D" id="2.60.120.260">
    <property type="entry name" value="Galactose-binding domain-like"/>
    <property type="match status" value="3"/>
</dbReference>
<dbReference type="GO" id="GO:0005990">
    <property type="term" value="P:lactose catabolic process"/>
    <property type="evidence" value="ECO:0007669"/>
    <property type="project" value="TreeGrafter"/>
</dbReference>
<dbReference type="SUPFAM" id="SSF51445">
    <property type="entry name" value="(Trans)glycosidases"/>
    <property type="match status" value="1"/>
</dbReference>
<dbReference type="InterPro" id="IPR036156">
    <property type="entry name" value="Beta-gal/glucu_dom_sf"/>
</dbReference>
<dbReference type="InterPro" id="IPR004199">
    <property type="entry name" value="B-gal_small/dom_5"/>
</dbReference>
<evidence type="ECO:0000313" key="9">
    <source>
        <dbReference type="Proteomes" id="UP000823964"/>
    </source>
</evidence>
<dbReference type="InterPro" id="IPR014718">
    <property type="entry name" value="GH-type_carb-bd"/>
</dbReference>
<reference evidence="8" key="2">
    <citation type="submission" date="2021-04" db="EMBL/GenBank/DDBJ databases">
        <authorList>
            <person name="Gilroy R."/>
        </authorList>
    </citation>
    <scope>NUCLEOTIDE SEQUENCE</scope>
    <source>
        <strain evidence="8">14975</strain>
    </source>
</reference>
<comment type="caution">
    <text evidence="8">The sequence shown here is derived from an EMBL/GenBank/DDBJ whole genome shotgun (WGS) entry which is preliminary data.</text>
</comment>
<evidence type="ECO:0000256" key="5">
    <source>
        <dbReference type="ARBA" id="ARBA00023295"/>
    </source>
</evidence>
<feature type="domain" description="F5/8 type C" evidence="7">
    <location>
        <begin position="1166"/>
        <end position="1305"/>
    </location>
</feature>
<dbReference type="InterPro" id="IPR050347">
    <property type="entry name" value="Bact_Beta-galactosidase"/>
</dbReference>
<keyword evidence="5" id="KW-0326">Glycosidase</keyword>
<dbReference type="InterPro" id="IPR017853">
    <property type="entry name" value="GH"/>
</dbReference>
<proteinExistence type="inferred from homology"/>
<organism evidence="8 9">
    <name type="scientific">Candidatus Akkermansia intestinigallinarum</name>
    <dbReference type="NCBI Taxonomy" id="2838431"/>
    <lineage>
        <taxon>Bacteria</taxon>
        <taxon>Pseudomonadati</taxon>
        <taxon>Verrucomicrobiota</taxon>
        <taxon>Verrucomicrobiia</taxon>
        <taxon>Verrucomicrobiales</taxon>
        <taxon>Akkermansiaceae</taxon>
        <taxon>Akkermansia</taxon>
    </lineage>
</organism>
<sequence>MNMLKTMTAALALGGSLVLGQEAYQPHHDWENPQNLSRGREDSRAFFYPFANSDEAMKGTREDSSLVLSLNGEWKFHWSPEPSQRPVDFYKPETDVSAWKSIDVPSNWQMRGYGTPIYSNQHYTFVRDWPRVMTPPRTEEENKYTTPKSEPNAVGSYRRDFELPAQWDGREIFVQFDGVDSFFYLFVNGHKVGFSKDSRTAAVFDITPYVKPGNNVIAAEVYRYSDGSYLECQDMWRLSGIFRDVFLYSTPKVFVRDFFVHTKFPQNDDGTSNYGESTLEVEIDVNNRYGEDAPFSLEGELLRLDGSKVADLSPVGEAAKQVPRDGEVRVTLAAKVQQPELWSAEKPNLYRLMLRVKNGRGEVTETLSRKIGFRDVKLLNGRFLVNGMPVKLKGVNRHESQHANGHTVTKEECRQELLLMKRANINHIRNSHYPQPAYFYELCDELGIYVCDEANIESHGYYYGADSLSHPVEWKAQHVWRNKNMVEQSKNHPCVVIWSYGNEAGPGANFEAVRDWIKQRDPSRLTQYERNNDLADLHSNQYPSVNWAREIAARKLTKPWYISEYAHILCNSMGNLADYWEAIDSSDSIIGGGIWEWIHQSYDQEVTRPDGSKIVRQSYGGDHGEFPNDGIFCIKGVIYSDRTPTPLYSEIRKVQQNAAFSYTGETEDGTGIVLTIRNKHLFTDLSEFDGSWELREEGNGVAASGTFTIEAAPLQNARLIIPKSQLNISKLKNDRHYYLTIDLSLRQDTAWAEKGYVIATEQIQLPEELTLFDASSRMMQMPKDTAVQVRNQNVQLLVIGPTFSVCFDKATGGIKSYIVNGHQILGEKATLHLNAFRAPLANDKWAMNQWLSNGLSNLVHKSSPMLVERLDDGVVRVSCDVTSQGTRKESLDSRDYDAGRFSVSDRGPITEKDFKFTTRMVYTIMPNGIISVQAGILPSDDKIVLPKLGFILQLPERFNKVEWLGRGPGENYPDRKSGSPIGVYSCSVADMVENYPRPMEMGNRMDTQWVAVTDDQNVGLLVAASTDETMNFSALPYTPQAIFAAPHPDELTPAHATVLSIDALTLGLGGASCGPRPLDRDVPLSTPTTFAFSLRPLMPGDKPADAGRKVLPLTSAVTLSRDELGYVKASCATRGARIHLVMPDGTEMPYTEPFLLREEGYIRAWASSSDSLDSASVLQHFDAWRPDNLLRIVSCSSTSGRSESPWSLIDGRRDSYWHSQWHPPYVAQYPHEVVIDLGVTSELRGFTITPRQARSSSRVRKLAFYLSDDGKTWPDKPDCELELADGDNEQSVLMPDYKTAKFVKMQCLEPMQAGEPYAAVAEFTPIVNRIIGDYPPHALFSILYVSSELPEGGAARNLLDGNPNTFWHSMRGVTVASYPHDIRIDMGTERKLKGITYQGAPMAEGRIKEYEVYVSLDGKSWGDPVARGTFNNNNEVQQAIFFAPANARYFRLVALSSHDGGDYGAISELDVIEEK</sequence>